<keyword evidence="3" id="KW-1185">Reference proteome</keyword>
<dbReference type="Proteomes" id="UP000538666">
    <property type="component" value="Unassembled WGS sequence"/>
</dbReference>
<feature type="compositionally biased region" description="Polar residues" evidence="1">
    <location>
        <begin position="1"/>
        <end position="23"/>
    </location>
</feature>
<organism evidence="2 3">
    <name type="scientific">Silvibacterium bohemicum</name>
    <dbReference type="NCBI Taxonomy" id="1577686"/>
    <lineage>
        <taxon>Bacteria</taxon>
        <taxon>Pseudomonadati</taxon>
        <taxon>Acidobacteriota</taxon>
        <taxon>Terriglobia</taxon>
        <taxon>Terriglobales</taxon>
        <taxon>Acidobacteriaceae</taxon>
        <taxon>Silvibacterium</taxon>
    </lineage>
</organism>
<accession>A0A841JYS8</accession>
<protein>
    <submittedName>
        <fullName evidence="2">Uncharacterized protein</fullName>
    </submittedName>
</protein>
<gene>
    <name evidence="2" type="ORF">HNQ77_004465</name>
</gene>
<reference evidence="2 3" key="1">
    <citation type="submission" date="2020-08" db="EMBL/GenBank/DDBJ databases">
        <title>Genomic Encyclopedia of Type Strains, Phase IV (KMG-IV): sequencing the most valuable type-strain genomes for metagenomic binning, comparative biology and taxonomic classification.</title>
        <authorList>
            <person name="Goeker M."/>
        </authorList>
    </citation>
    <scope>NUCLEOTIDE SEQUENCE [LARGE SCALE GENOMIC DNA]</scope>
    <source>
        <strain evidence="2 3">DSM 103733</strain>
    </source>
</reference>
<dbReference type="EMBL" id="JACHEK010000010">
    <property type="protein sequence ID" value="MBB6146486.1"/>
    <property type="molecule type" value="Genomic_DNA"/>
</dbReference>
<name>A0A841JYS8_9BACT</name>
<evidence type="ECO:0000313" key="3">
    <source>
        <dbReference type="Proteomes" id="UP000538666"/>
    </source>
</evidence>
<proteinExistence type="predicted"/>
<sequence length="49" mass="5077">MPHTRQMTAEQSPQTSGSLTTRAQVGHHKSSACLAGVGVADIGWSGILD</sequence>
<dbReference type="RefSeq" id="WP_156186029.1">
    <property type="nucleotide sequence ID" value="NZ_JACHEK010000010.1"/>
</dbReference>
<evidence type="ECO:0000313" key="2">
    <source>
        <dbReference type="EMBL" id="MBB6146486.1"/>
    </source>
</evidence>
<feature type="region of interest" description="Disordered" evidence="1">
    <location>
        <begin position="1"/>
        <end position="30"/>
    </location>
</feature>
<dbReference type="AlphaFoldDB" id="A0A841JYS8"/>
<comment type="caution">
    <text evidence="2">The sequence shown here is derived from an EMBL/GenBank/DDBJ whole genome shotgun (WGS) entry which is preliminary data.</text>
</comment>
<evidence type="ECO:0000256" key="1">
    <source>
        <dbReference type="SAM" id="MobiDB-lite"/>
    </source>
</evidence>